<dbReference type="PANTHER" id="PTHR30003">
    <property type="entry name" value="L-LACTATE PERMEASE"/>
    <property type="match status" value="1"/>
</dbReference>
<keyword evidence="10" id="KW-1185">Reference proteome</keyword>
<keyword evidence="7 8" id="KW-0472">Membrane</keyword>
<feature type="transmembrane region" description="Helical" evidence="8">
    <location>
        <begin position="244"/>
        <end position="262"/>
    </location>
</feature>
<evidence type="ECO:0000256" key="7">
    <source>
        <dbReference type="ARBA" id="ARBA00023136"/>
    </source>
</evidence>
<evidence type="ECO:0000256" key="4">
    <source>
        <dbReference type="ARBA" id="ARBA00022475"/>
    </source>
</evidence>
<keyword evidence="3 8" id="KW-0813">Transport</keyword>
<feature type="transmembrane region" description="Helical" evidence="8">
    <location>
        <begin position="113"/>
        <end position="139"/>
    </location>
</feature>
<feature type="transmembrane region" description="Helical" evidence="8">
    <location>
        <begin position="217"/>
        <end position="238"/>
    </location>
</feature>
<proteinExistence type="inferred from homology"/>
<evidence type="ECO:0000313" key="9">
    <source>
        <dbReference type="EMBL" id="NDL60256.1"/>
    </source>
</evidence>
<keyword evidence="6 8" id="KW-1133">Transmembrane helix</keyword>
<feature type="transmembrane region" description="Helical" evidence="8">
    <location>
        <begin position="190"/>
        <end position="210"/>
    </location>
</feature>
<feature type="transmembrane region" description="Helical" evidence="8">
    <location>
        <begin position="37"/>
        <end position="54"/>
    </location>
</feature>
<evidence type="ECO:0000256" key="8">
    <source>
        <dbReference type="RuleBase" id="RU365092"/>
    </source>
</evidence>
<dbReference type="GO" id="GO:0015129">
    <property type="term" value="F:lactate transmembrane transporter activity"/>
    <property type="evidence" value="ECO:0007669"/>
    <property type="project" value="UniProtKB-UniRule"/>
</dbReference>
<comment type="subcellular location">
    <subcellularLocation>
        <location evidence="1 8">Cell membrane</location>
        <topology evidence="1 8">Multi-pass membrane protein</topology>
    </subcellularLocation>
</comment>
<accession>A0A7K3MAG6</accession>
<feature type="transmembrane region" description="Helical" evidence="8">
    <location>
        <begin position="406"/>
        <end position="428"/>
    </location>
</feature>
<comment type="function">
    <text evidence="8">Uptake of L-lactate across the membrane. Can also transport D-lactate and glycolate.</text>
</comment>
<reference evidence="9 10" key="1">
    <citation type="submission" date="2019-11" db="EMBL/GenBank/DDBJ databases">
        <authorList>
            <person name="Li X.-J."/>
            <person name="Feng X.-M."/>
        </authorList>
    </citation>
    <scope>NUCLEOTIDE SEQUENCE [LARGE SCALE GENOMIC DNA]</scope>
    <source>
        <strain evidence="9 10">XMNu-373</strain>
    </source>
</reference>
<keyword evidence="4 8" id="KW-1003">Cell membrane</keyword>
<feature type="transmembrane region" description="Helical" evidence="8">
    <location>
        <begin position="335"/>
        <end position="352"/>
    </location>
</feature>
<comment type="caution">
    <text evidence="9">The sequence shown here is derived from an EMBL/GenBank/DDBJ whole genome shotgun (WGS) entry which is preliminary data.</text>
</comment>
<organism evidence="9 10">
    <name type="scientific">Phytoactinopolyspora mesophila</name>
    <dbReference type="NCBI Taxonomy" id="2650750"/>
    <lineage>
        <taxon>Bacteria</taxon>
        <taxon>Bacillati</taxon>
        <taxon>Actinomycetota</taxon>
        <taxon>Actinomycetes</taxon>
        <taxon>Jiangellales</taxon>
        <taxon>Jiangellaceae</taxon>
        <taxon>Phytoactinopolyspora</taxon>
    </lineage>
</organism>
<dbReference type="Proteomes" id="UP000460435">
    <property type="component" value="Unassembled WGS sequence"/>
</dbReference>
<feature type="transmembrane region" description="Helical" evidence="8">
    <location>
        <begin position="364"/>
        <end position="386"/>
    </location>
</feature>
<evidence type="ECO:0000256" key="5">
    <source>
        <dbReference type="ARBA" id="ARBA00022692"/>
    </source>
</evidence>
<evidence type="ECO:0000256" key="6">
    <source>
        <dbReference type="ARBA" id="ARBA00022989"/>
    </source>
</evidence>
<dbReference type="EMBL" id="WLZY01000011">
    <property type="protein sequence ID" value="NDL60256.1"/>
    <property type="molecule type" value="Genomic_DNA"/>
</dbReference>
<dbReference type="GO" id="GO:0005886">
    <property type="term" value="C:plasma membrane"/>
    <property type="evidence" value="ECO:0007669"/>
    <property type="project" value="UniProtKB-SubCell"/>
</dbReference>
<evidence type="ECO:0000256" key="1">
    <source>
        <dbReference type="ARBA" id="ARBA00004651"/>
    </source>
</evidence>
<evidence type="ECO:0000256" key="2">
    <source>
        <dbReference type="ARBA" id="ARBA00010100"/>
    </source>
</evidence>
<dbReference type="InterPro" id="IPR003804">
    <property type="entry name" value="Lactate_perm"/>
</dbReference>
<comment type="similarity">
    <text evidence="2 8">Belongs to the lactate permease family.</text>
</comment>
<feature type="transmembrane region" description="Helical" evidence="8">
    <location>
        <begin position="61"/>
        <end position="82"/>
    </location>
</feature>
<evidence type="ECO:0000256" key="3">
    <source>
        <dbReference type="ARBA" id="ARBA00022448"/>
    </source>
</evidence>
<dbReference type="AlphaFoldDB" id="A0A7K3MAG6"/>
<dbReference type="GO" id="GO:0015295">
    <property type="term" value="F:solute:proton symporter activity"/>
    <property type="evidence" value="ECO:0007669"/>
    <property type="project" value="TreeGrafter"/>
</dbReference>
<gene>
    <name evidence="9" type="ORF">F7O44_24590</name>
</gene>
<feature type="transmembrane region" description="Helical" evidence="8">
    <location>
        <begin position="146"/>
        <end position="170"/>
    </location>
</feature>
<evidence type="ECO:0000313" key="10">
    <source>
        <dbReference type="Proteomes" id="UP000460435"/>
    </source>
</evidence>
<dbReference type="PANTHER" id="PTHR30003:SF0">
    <property type="entry name" value="GLYCOLATE PERMEASE GLCA-RELATED"/>
    <property type="match status" value="1"/>
</dbReference>
<dbReference type="RefSeq" id="WP_343073917.1">
    <property type="nucleotide sequence ID" value="NZ_WLZY01000011.1"/>
</dbReference>
<feature type="transmembrane region" description="Helical" evidence="8">
    <location>
        <begin position="295"/>
        <end position="315"/>
    </location>
</feature>
<sequence>MQALLAALPILAVLVLMLALGWSAAHAGVVAAIGTLILAVAAFGFGGSNTAYTVPAGIMGVLAEAGFVALTVVAIIGPALGIHHLQQRTGATDRLRSGLARITPDPRVAALLIAWFFTLFLEGAAGFGTPVALAAPFLVAAGFRPVAAVCAAMVGHAVGVSFGAVGTPVLAQVAIVDLTGLELARATAPYHVILGAVLVAVLVVIIDRAVPTASPPWLWGAAAAVLFFVPYGLIARFVGPELPTLGGALLGAIGFVVLVVAIRRRTPVGSPSTSSSHAQGLDDAPMSMLRAGAPYLALVGLVLVTRLVPPVRDALFDVELRWQMLGDFSGSVRPLYHPAVLLTLAFVVGALAQRTALPEVRRAFLIATAQLKWVVVALVAMVTIAFTMSQSGMTGELAQAAAGTGAWWPLLAPAVGVLGTFVTGSATASNVLFTEFQQTTAEASGLASIHR</sequence>
<protein>
    <recommendedName>
        <fullName evidence="8">L-lactate permease</fullName>
    </recommendedName>
</protein>
<name>A0A7K3MAG6_9ACTN</name>
<keyword evidence="5 8" id="KW-0812">Transmembrane</keyword>
<dbReference type="Pfam" id="PF02652">
    <property type="entry name" value="Lactate_perm"/>
    <property type="match status" value="1"/>
</dbReference>